<dbReference type="PROSITE" id="PS00028">
    <property type="entry name" value="ZINC_FINGER_C2H2_1"/>
    <property type="match status" value="1"/>
</dbReference>
<dbReference type="InterPro" id="IPR013087">
    <property type="entry name" value="Znf_C2H2_type"/>
</dbReference>
<reference evidence="2" key="1">
    <citation type="submission" date="2020-05" db="EMBL/GenBank/DDBJ databases">
        <authorList>
            <person name="Chiriac C."/>
            <person name="Salcher M."/>
            <person name="Ghai R."/>
            <person name="Kavagutti S V."/>
        </authorList>
    </citation>
    <scope>NUCLEOTIDE SEQUENCE</scope>
</reference>
<accession>A0A6J7G885</accession>
<evidence type="ECO:0000313" key="2">
    <source>
        <dbReference type="EMBL" id="CAB4904237.1"/>
    </source>
</evidence>
<evidence type="ECO:0000259" key="1">
    <source>
        <dbReference type="PROSITE" id="PS00028"/>
    </source>
</evidence>
<sequence>MNCVLLIPAQLFQEDEFYYCGSECMTEVSSRSDATSHAIATDHLGHVIVIHVPRVSGN</sequence>
<dbReference type="EMBL" id="CAFBMB010000090">
    <property type="protein sequence ID" value="CAB4904237.1"/>
    <property type="molecule type" value="Genomic_DNA"/>
</dbReference>
<proteinExistence type="predicted"/>
<name>A0A6J7G885_9ZZZZ</name>
<feature type="domain" description="C2H2-type" evidence="1">
    <location>
        <begin position="20"/>
        <end position="43"/>
    </location>
</feature>
<organism evidence="2">
    <name type="scientific">freshwater metagenome</name>
    <dbReference type="NCBI Taxonomy" id="449393"/>
    <lineage>
        <taxon>unclassified sequences</taxon>
        <taxon>metagenomes</taxon>
        <taxon>ecological metagenomes</taxon>
    </lineage>
</organism>
<protein>
    <submittedName>
        <fullName evidence="2">Unannotated protein</fullName>
    </submittedName>
</protein>
<dbReference type="AlphaFoldDB" id="A0A6J7G885"/>
<gene>
    <name evidence="2" type="ORF">UFOPK3516_01097</name>
</gene>